<dbReference type="InterPro" id="IPR039425">
    <property type="entry name" value="RNA_pol_sigma-70-like"/>
</dbReference>
<dbReference type="InterPro" id="IPR013324">
    <property type="entry name" value="RNA_pol_sigma_r3/r4-like"/>
</dbReference>
<dbReference type="OrthoDB" id="278371at2"/>
<dbReference type="Proteomes" id="UP000319817">
    <property type="component" value="Chromosome"/>
</dbReference>
<dbReference type="PANTHER" id="PTHR43133">
    <property type="entry name" value="RNA POLYMERASE ECF-TYPE SIGMA FACTO"/>
    <property type="match status" value="1"/>
</dbReference>
<dbReference type="InterPro" id="IPR011517">
    <property type="entry name" value="RNA_pol_sigma70_ECF-like"/>
</dbReference>
<protein>
    <submittedName>
        <fullName evidence="5">RNA polymerase sigma factor</fullName>
    </submittedName>
</protein>
<dbReference type="GO" id="GO:0016987">
    <property type="term" value="F:sigma factor activity"/>
    <property type="evidence" value="ECO:0007669"/>
    <property type="project" value="UniProtKB-KW"/>
</dbReference>
<evidence type="ECO:0000259" key="4">
    <source>
        <dbReference type="Pfam" id="PF07638"/>
    </source>
</evidence>
<dbReference type="AlphaFoldDB" id="A0A517P381"/>
<evidence type="ECO:0000313" key="5">
    <source>
        <dbReference type="EMBL" id="QDT13818.1"/>
    </source>
</evidence>
<dbReference type="Gene3D" id="1.10.10.10">
    <property type="entry name" value="Winged helix-like DNA-binding domain superfamily/Winged helix DNA-binding domain"/>
    <property type="match status" value="1"/>
</dbReference>
<gene>
    <name evidence="5" type="ORF">K239x_58380</name>
</gene>
<keyword evidence="1" id="KW-0805">Transcription regulation</keyword>
<feature type="domain" description="RNA polymerase sigma-70 ECF-like HTH" evidence="4">
    <location>
        <begin position="15"/>
        <end position="196"/>
    </location>
</feature>
<dbReference type="PANTHER" id="PTHR43133:SF39">
    <property type="entry name" value="SIMILAR TO RNA POLYMERASE SIGMA-E FACTOR"/>
    <property type="match status" value="1"/>
</dbReference>
<evidence type="ECO:0000256" key="1">
    <source>
        <dbReference type="ARBA" id="ARBA00023015"/>
    </source>
</evidence>
<dbReference type="InterPro" id="IPR053812">
    <property type="entry name" value="HTH_Sigma70_ECF-like"/>
</dbReference>
<reference evidence="5 6" key="1">
    <citation type="submission" date="2019-02" db="EMBL/GenBank/DDBJ databases">
        <title>Deep-cultivation of Planctomycetes and their phenomic and genomic characterization uncovers novel biology.</title>
        <authorList>
            <person name="Wiegand S."/>
            <person name="Jogler M."/>
            <person name="Boedeker C."/>
            <person name="Pinto D."/>
            <person name="Vollmers J."/>
            <person name="Rivas-Marin E."/>
            <person name="Kohn T."/>
            <person name="Peeters S.H."/>
            <person name="Heuer A."/>
            <person name="Rast P."/>
            <person name="Oberbeckmann S."/>
            <person name="Bunk B."/>
            <person name="Jeske O."/>
            <person name="Meyerdierks A."/>
            <person name="Storesund J.E."/>
            <person name="Kallscheuer N."/>
            <person name="Luecker S."/>
            <person name="Lage O.M."/>
            <person name="Pohl T."/>
            <person name="Merkel B.J."/>
            <person name="Hornburger P."/>
            <person name="Mueller R.-W."/>
            <person name="Bruemmer F."/>
            <person name="Labrenz M."/>
            <person name="Spormann A.M."/>
            <person name="Op den Camp H."/>
            <person name="Overmann J."/>
            <person name="Amann R."/>
            <person name="Jetten M.S.M."/>
            <person name="Mascher T."/>
            <person name="Medema M.H."/>
            <person name="Devos D.P."/>
            <person name="Kaster A.-K."/>
            <person name="Ovreas L."/>
            <person name="Rohde M."/>
            <person name="Galperin M.Y."/>
            <person name="Jogler C."/>
        </authorList>
    </citation>
    <scope>NUCLEOTIDE SEQUENCE [LARGE SCALE GENOMIC DNA]</scope>
    <source>
        <strain evidence="5 6">K23_9</strain>
    </source>
</reference>
<dbReference type="GO" id="GO:0006352">
    <property type="term" value="P:DNA-templated transcription initiation"/>
    <property type="evidence" value="ECO:0007669"/>
    <property type="project" value="InterPro"/>
</dbReference>
<dbReference type="Gene3D" id="1.10.1740.10">
    <property type="match status" value="1"/>
</dbReference>
<evidence type="ECO:0000313" key="6">
    <source>
        <dbReference type="Proteomes" id="UP000319817"/>
    </source>
</evidence>
<organism evidence="5 6">
    <name type="scientific">Stieleria marina</name>
    <dbReference type="NCBI Taxonomy" id="1930275"/>
    <lineage>
        <taxon>Bacteria</taxon>
        <taxon>Pseudomonadati</taxon>
        <taxon>Planctomycetota</taxon>
        <taxon>Planctomycetia</taxon>
        <taxon>Pirellulales</taxon>
        <taxon>Pirellulaceae</taxon>
        <taxon>Stieleria</taxon>
    </lineage>
</organism>
<dbReference type="InterPro" id="IPR014284">
    <property type="entry name" value="RNA_pol_sigma-70_dom"/>
</dbReference>
<dbReference type="SUPFAM" id="SSF88659">
    <property type="entry name" value="Sigma3 and sigma4 domains of RNA polymerase sigma factors"/>
    <property type="match status" value="1"/>
</dbReference>
<dbReference type="NCBIfam" id="TIGR02937">
    <property type="entry name" value="sigma70-ECF"/>
    <property type="match status" value="1"/>
</dbReference>
<dbReference type="EMBL" id="CP036526">
    <property type="protein sequence ID" value="QDT13818.1"/>
    <property type="molecule type" value="Genomic_DNA"/>
</dbReference>
<sequence>MAPTELTNDGEQPPGDISQLLGRAAAGDDAAASKLLPLVYEQLRAVAQQRMASENPGHTLQATALVHEAFLRLAGPRELPWQNQAHFYGAAAEAMRRILVDHARSKNRVKRGGNAEKVILNVVDLATAENPQEILALDEAFRRLEQQEPETAQVVSLRFFAGLSVDETAKALDLSPRTVDRRWKFARAWLFRELNDDS</sequence>
<proteinExistence type="predicted"/>
<dbReference type="NCBIfam" id="TIGR02999">
    <property type="entry name" value="Sig-70_X6"/>
    <property type="match status" value="1"/>
</dbReference>
<dbReference type="Pfam" id="PF07638">
    <property type="entry name" value="Sigma70_ECF"/>
    <property type="match status" value="1"/>
</dbReference>
<keyword evidence="3" id="KW-0804">Transcription</keyword>
<dbReference type="InterPro" id="IPR036388">
    <property type="entry name" value="WH-like_DNA-bd_sf"/>
</dbReference>
<evidence type="ECO:0000256" key="2">
    <source>
        <dbReference type="ARBA" id="ARBA00023082"/>
    </source>
</evidence>
<dbReference type="RefSeq" id="WP_145421656.1">
    <property type="nucleotide sequence ID" value="NZ_CP036526.1"/>
</dbReference>
<keyword evidence="6" id="KW-1185">Reference proteome</keyword>
<accession>A0A517P381</accession>
<keyword evidence="2" id="KW-0731">Sigma factor</keyword>
<name>A0A517P381_9BACT</name>
<evidence type="ECO:0000256" key="3">
    <source>
        <dbReference type="ARBA" id="ARBA00023163"/>
    </source>
</evidence>